<name>A0A413IL06_9BACT</name>
<organism evidence="2 3">
    <name type="scientific">Butyricimonas virosa</name>
    <dbReference type="NCBI Taxonomy" id="544645"/>
    <lineage>
        <taxon>Bacteria</taxon>
        <taxon>Pseudomonadati</taxon>
        <taxon>Bacteroidota</taxon>
        <taxon>Bacteroidia</taxon>
        <taxon>Bacteroidales</taxon>
        <taxon>Odoribacteraceae</taxon>
        <taxon>Butyricimonas</taxon>
    </lineage>
</organism>
<dbReference type="Proteomes" id="UP000654720">
    <property type="component" value="Chromosome"/>
</dbReference>
<dbReference type="AlphaFoldDB" id="A0A413IL06"/>
<keyword evidence="4" id="KW-1185">Reference proteome</keyword>
<dbReference type="RefSeq" id="WP_027200045.1">
    <property type="nucleotide sequence ID" value="NZ_CAJKXH010000008.1"/>
</dbReference>
<dbReference type="OrthoDB" id="1414895at2"/>
<reference evidence="1 4" key="2">
    <citation type="submission" date="2021-02" db="EMBL/GenBank/DDBJ databases">
        <title>FDA dAtabase for Regulatory Grade micrObial Sequences (FDA-ARGOS): Supporting development and validation of Infectious Disease Dx tests.</title>
        <authorList>
            <person name="Carlson P."/>
            <person name="Fischbach M."/>
            <person name="Hastie J."/>
            <person name="Bilen M."/>
            <person name="Cheng A."/>
            <person name="Tallon L."/>
            <person name="Sadzewicz L."/>
            <person name="Zhao X."/>
            <person name="Boylan J."/>
            <person name="Ott S."/>
            <person name="Bowen H."/>
            <person name="Vavikolanu K."/>
            <person name="Mehta A."/>
            <person name="Aluvathingal J."/>
            <person name="Nadendla S."/>
            <person name="Yan Y."/>
            <person name="Sichtig H."/>
        </authorList>
    </citation>
    <scope>NUCLEOTIDE SEQUENCE [LARGE SCALE GENOMIC DNA]</scope>
    <source>
        <strain evidence="1 4">FDAARGOS_1229</strain>
    </source>
</reference>
<evidence type="ECO:0000313" key="4">
    <source>
        <dbReference type="Proteomes" id="UP000654720"/>
    </source>
</evidence>
<evidence type="ECO:0000313" key="2">
    <source>
        <dbReference type="EMBL" id="RGY14534.1"/>
    </source>
</evidence>
<dbReference type="Proteomes" id="UP000286063">
    <property type="component" value="Unassembled WGS sequence"/>
</dbReference>
<dbReference type="EMBL" id="CP069450">
    <property type="protein sequence ID" value="QRO49400.1"/>
    <property type="molecule type" value="Genomic_DNA"/>
</dbReference>
<dbReference type="GeneID" id="93097915"/>
<proteinExistence type="predicted"/>
<evidence type="ECO:0000313" key="3">
    <source>
        <dbReference type="Proteomes" id="UP000286063"/>
    </source>
</evidence>
<reference evidence="2 3" key="1">
    <citation type="submission" date="2018-08" db="EMBL/GenBank/DDBJ databases">
        <title>A genome reference for cultivated species of the human gut microbiota.</title>
        <authorList>
            <person name="Zou Y."/>
            <person name="Xue W."/>
            <person name="Luo G."/>
        </authorList>
    </citation>
    <scope>NUCLEOTIDE SEQUENCE [LARGE SCALE GENOMIC DNA]</scope>
    <source>
        <strain evidence="2 3">OF02-7</strain>
    </source>
</reference>
<gene>
    <name evidence="2" type="ORF">DXA50_14665</name>
    <name evidence="1" type="ORF">I6J59_16025</name>
</gene>
<evidence type="ECO:0000313" key="1">
    <source>
        <dbReference type="EMBL" id="QRO49400.1"/>
    </source>
</evidence>
<sequence>MGIIDKDGAMYLATGVDTTGLLEGKREVLEMLTSLMRETVSLNVFSGVELAAAMAFTCAAAGTHELSRAFEYNMGLVAELSPLIAASFEDYENDPGSLFRDRRARCDRNL</sequence>
<protein>
    <submittedName>
        <fullName evidence="2">Uncharacterized protein</fullName>
    </submittedName>
</protein>
<accession>A0A413IL06</accession>
<dbReference type="EMBL" id="QSCR01000029">
    <property type="protein sequence ID" value="RGY14534.1"/>
    <property type="molecule type" value="Genomic_DNA"/>
</dbReference>